<accession>A0A411YJE8</accession>
<dbReference type="Proteomes" id="UP000291469">
    <property type="component" value="Chromosome"/>
</dbReference>
<feature type="compositionally biased region" description="Acidic residues" evidence="1">
    <location>
        <begin position="17"/>
        <end position="33"/>
    </location>
</feature>
<evidence type="ECO:0000313" key="2">
    <source>
        <dbReference type="EMBL" id="QBI21281.1"/>
    </source>
</evidence>
<reference evidence="2 3" key="1">
    <citation type="submission" date="2019-01" db="EMBL/GenBank/DDBJ databases">
        <title>Egibacter rhizosphaerae EGI 80759T.</title>
        <authorList>
            <person name="Chen D.-D."/>
            <person name="Tian Y."/>
            <person name="Jiao J.-Y."/>
            <person name="Zhang X.-T."/>
            <person name="Zhang Y.-G."/>
            <person name="Zhang Y."/>
            <person name="Xiao M."/>
            <person name="Shu W.-S."/>
            <person name="Li W.-J."/>
        </authorList>
    </citation>
    <scope>NUCLEOTIDE SEQUENCE [LARGE SCALE GENOMIC DNA]</scope>
    <source>
        <strain evidence="2 3">EGI 80759</strain>
    </source>
</reference>
<name>A0A411YJE8_9ACTN</name>
<dbReference type="KEGG" id="erz:ER308_18025"/>
<proteinExistence type="predicted"/>
<feature type="region of interest" description="Disordered" evidence="1">
    <location>
        <begin position="14"/>
        <end position="93"/>
    </location>
</feature>
<protein>
    <submittedName>
        <fullName evidence="2">Uncharacterized protein</fullName>
    </submittedName>
</protein>
<feature type="compositionally biased region" description="Acidic residues" evidence="1">
    <location>
        <begin position="40"/>
        <end position="77"/>
    </location>
</feature>
<gene>
    <name evidence="2" type="ORF">ER308_18025</name>
</gene>
<organism evidence="2 3">
    <name type="scientific">Egibacter rhizosphaerae</name>
    <dbReference type="NCBI Taxonomy" id="1670831"/>
    <lineage>
        <taxon>Bacteria</taxon>
        <taxon>Bacillati</taxon>
        <taxon>Actinomycetota</taxon>
        <taxon>Nitriliruptoria</taxon>
        <taxon>Egibacterales</taxon>
        <taxon>Egibacteraceae</taxon>
        <taxon>Egibacter</taxon>
    </lineage>
</organism>
<dbReference type="AlphaFoldDB" id="A0A411YJE8"/>
<dbReference type="EMBL" id="CP036402">
    <property type="protein sequence ID" value="QBI21281.1"/>
    <property type="molecule type" value="Genomic_DNA"/>
</dbReference>
<evidence type="ECO:0000313" key="3">
    <source>
        <dbReference type="Proteomes" id="UP000291469"/>
    </source>
</evidence>
<dbReference type="RefSeq" id="WP_131156274.1">
    <property type="nucleotide sequence ID" value="NZ_CP036402.1"/>
</dbReference>
<keyword evidence="3" id="KW-1185">Reference proteome</keyword>
<evidence type="ECO:0000256" key="1">
    <source>
        <dbReference type="SAM" id="MobiDB-lite"/>
    </source>
</evidence>
<sequence>MALFGALLMVAASCTSDEPEVESAEPPDSEGDADPAPTSAEEDTTDPSPEDPNDSDEEAEDNAADDEADPADDEELTTGEFARPDEFDEDHLVESYQKLEEIDSESLNRVLEDGEWTEENTKYLDWMYTEEEASRRREALLGPVDFAEREERGLSDEPRPADVIGIDRAIEDYWPDCVHVEFIIDESPFFADGYSGVQRPVYTTLVPRDPGRVSSQYNPTPWVQWDATVTVDAEPVEEQDLRAPCEEEVLR</sequence>
<feature type="compositionally biased region" description="Basic and acidic residues" evidence="1">
    <location>
        <begin position="82"/>
        <end position="93"/>
    </location>
</feature>